<accession>A0ABQ7FLQ0</accession>
<feature type="domain" description="Carbohydrate kinase PfkB" evidence="7">
    <location>
        <begin position="313"/>
        <end position="394"/>
    </location>
</feature>
<evidence type="ECO:0000256" key="6">
    <source>
        <dbReference type="SAM" id="MobiDB-lite"/>
    </source>
</evidence>
<feature type="compositionally biased region" description="Basic and acidic residues" evidence="6">
    <location>
        <begin position="19"/>
        <end position="28"/>
    </location>
</feature>
<gene>
    <name evidence="8" type="ORF">GCU69_08055</name>
</gene>
<dbReference type="InterPro" id="IPR011611">
    <property type="entry name" value="PfkB_dom"/>
</dbReference>
<dbReference type="Proteomes" id="UP000621266">
    <property type="component" value="Unassembled WGS sequence"/>
</dbReference>
<dbReference type="CDD" id="cd01166">
    <property type="entry name" value="KdgK"/>
    <property type="match status" value="1"/>
</dbReference>
<feature type="region of interest" description="Disordered" evidence="6">
    <location>
        <begin position="382"/>
        <end position="417"/>
    </location>
</feature>
<dbReference type="InterPro" id="IPR050306">
    <property type="entry name" value="PfkB_Carbo_kinase"/>
</dbReference>
<protein>
    <submittedName>
        <fullName evidence="8">Sugar kinase</fullName>
    </submittedName>
</protein>
<evidence type="ECO:0000256" key="5">
    <source>
        <dbReference type="ARBA" id="ARBA00022840"/>
    </source>
</evidence>
<keyword evidence="9" id="KW-1185">Reference proteome</keyword>
<feature type="compositionally biased region" description="Gly residues" evidence="6">
    <location>
        <begin position="156"/>
        <end position="177"/>
    </location>
</feature>
<evidence type="ECO:0000313" key="9">
    <source>
        <dbReference type="Proteomes" id="UP000621266"/>
    </source>
</evidence>
<evidence type="ECO:0000256" key="4">
    <source>
        <dbReference type="ARBA" id="ARBA00022777"/>
    </source>
</evidence>
<dbReference type="Gene3D" id="3.40.1190.20">
    <property type="match status" value="3"/>
</dbReference>
<dbReference type="GO" id="GO:0016301">
    <property type="term" value="F:kinase activity"/>
    <property type="evidence" value="ECO:0007669"/>
    <property type="project" value="UniProtKB-KW"/>
</dbReference>
<comment type="similarity">
    <text evidence="1">Belongs to the carbohydrate kinase PfkB family.</text>
</comment>
<feature type="compositionally biased region" description="Gly residues" evidence="6">
    <location>
        <begin position="194"/>
        <end position="215"/>
    </location>
</feature>
<evidence type="ECO:0000256" key="2">
    <source>
        <dbReference type="ARBA" id="ARBA00022679"/>
    </source>
</evidence>
<dbReference type="SUPFAM" id="SSF53613">
    <property type="entry name" value="Ribokinase-like"/>
    <property type="match status" value="2"/>
</dbReference>
<comment type="caution">
    <text evidence="8">The sequence shown here is derived from an EMBL/GenBank/DDBJ whole genome shotgun (WGS) entry which is preliminary data.</text>
</comment>
<evidence type="ECO:0000313" key="8">
    <source>
        <dbReference type="EMBL" id="KAF4409615.1"/>
    </source>
</evidence>
<keyword evidence="5" id="KW-0067">ATP-binding</keyword>
<dbReference type="EMBL" id="WHPN01000196">
    <property type="protein sequence ID" value="KAF4409615.1"/>
    <property type="molecule type" value="Genomic_DNA"/>
</dbReference>
<proteinExistence type="inferred from homology"/>
<feature type="domain" description="Carbohydrate kinase PfkB" evidence="7">
    <location>
        <begin position="54"/>
        <end position="146"/>
    </location>
</feature>
<feature type="compositionally biased region" description="Gly residues" evidence="6">
    <location>
        <begin position="393"/>
        <end position="405"/>
    </location>
</feature>
<dbReference type="InterPro" id="IPR029056">
    <property type="entry name" value="Ribokinase-like"/>
</dbReference>
<dbReference type="Pfam" id="PF00294">
    <property type="entry name" value="PfkB"/>
    <property type="match status" value="3"/>
</dbReference>
<feature type="compositionally biased region" description="Polar residues" evidence="6">
    <location>
        <begin position="1"/>
        <end position="14"/>
    </location>
</feature>
<dbReference type="PANTHER" id="PTHR43085">
    <property type="entry name" value="HEXOKINASE FAMILY MEMBER"/>
    <property type="match status" value="1"/>
</dbReference>
<feature type="compositionally biased region" description="Low complexity" evidence="6">
    <location>
        <begin position="382"/>
        <end position="392"/>
    </location>
</feature>
<sequence length="515" mass="50272">MQTGPPSSRITPGNGTRRAGGEPDRVREGTAGSARRKQGEPPIVTAVTALPSVDVVCLGESMVTFIPTRPGRLADVPSFERGIGGAESNVACALARAGHSSRWLSRVGTDGFGDHLLETIAAAGVDVSAVRRDSGRPTGIYFRTAGERPLSADGSGADGSGADGSGAGGSGAGGSGGSASRAGGASAGAEGSEEAGGSGGSGGSGAADGPAGSGAAGDAPVGEVVYYRAGSAAAAMAPGLPSREEAWSGRILHLSGITAALSADCLALLRDLTGRGPGRPLVSFDVNHRAGLWAAAARRAEAAGDDGSGDGPAVLAELVRRCDLVFVGEDEAEAAWGLHGAAAVREAFPEPDVLVVKQGSRGATVFARQGTAGCAGAEAGAEADAGGTVPAGDGAGGTVRAGSGGDTVPAGGAGDTVHTEPALRVDVVAPVGAGDAFAAGFLSATLRGLPVPRRIRHGHLTAAAALTVPGDLGDPPARELADRLAGLPSAGWETLRLGPGWTSGELSVPVEARTP</sequence>
<feature type="region of interest" description="Disordered" evidence="6">
    <location>
        <begin position="136"/>
        <end position="215"/>
    </location>
</feature>
<reference evidence="8 9" key="1">
    <citation type="submission" date="2019-10" db="EMBL/GenBank/DDBJ databases">
        <title>Streptomyces tenebrisbrunneis sp.nov., an endogenous actinomycete isolated from of Lycium ruthenicum.</title>
        <authorList>
            <person name="Ma L."/>
        </authorList>
    </citation>
    <scope>NUCLEOTIDE SEQUENCE [LARGE SCALE GENOMIC DNA]</scope>
    <source>
        <strain evidence="8 9">TRM 66187</strain>
    </source>
</reference>
<evidence type="ECO:0000256" key="1">
    <source>
        <dbReference type="ARBA" id="ARBA00010688"/>
    </source>
</evidence>
<keyword evidence="2" id="KW-0808">Transferase</keyword>
<keyword evidence="3" id="KW-0547">Nucleotide-binding</keyword>
<keyword evidence="4 8" id="KW-0418">Kinase</keyword>
<evidence type="ECO:0000259" key="7">
    <source>
        <dbReference type="Pfam" id="PF00294"/>
    </source>
</evidence>
<feature type="region of interest" description="Disordered" evidence="6">
    <location>
        <begin position="1"/>
        <end position="40"/>
    </location>
</feature>
<feature type="compositionally biased region" description="Low complexity" evidence="6">
    <location>
        <begin position="178"/>
        <end position="190"/>
    </location>
</feature>
<dbReference type="PANTHER" id="PTHR43085:SF1">
    <property type="entry name" value="PSEUDOURIDINE KINASE-RELATED"/>
    <property type="match status" value="1"/>
</dbReference>
<feature type="domain" description="Carbohydrate kinase PfkB" evidence="7">
    <location>
        <begin position="414"/>
        <end position="472"/>
    </location>
</feature>
<organism evidence="8 9">
    <name type="scientific">Streptomyces lycii</name>
    <dbReference type="NCBI Taxonomy" id="2654337"/>
    <lineage>
        <taxon>Bacteria</taxon>
        <taxon>Bacillati</taxon>
        <taxon>Actinomycetota</taxon>
        <taxon>Actinomycetes</taxon>
        <taxon>Kitasatosporales</taxon>
        <taxon>Streptomycetaceae</taxon>
        <taxon>Streptomyces</taxon>
    </lineage>
</organism>
<name>A0ABQ7FLQ0_9ACTN</name>
<evidence type="ECO:0000256" key="3">
    <source>
        <dbReference type="ARBA" id="ARBA00022741"/>
    </source>
</evidence>